<sequence length="566" mass="62021">MTTLDSFQLGLPQRWLPDETLFSLCSRYHAASGNKLPSTTCSQLFGHPRQGCAHDFPARLDHFLCVAGDALGTAMSIVEKHTVLPLYLRFASAEMVDATRSAAAQSSSGRLKFQLGLLTSRFRANHPLKACRACMQEDTLQHITPYWHREHQLPGVWVCRRHGSWLQASDLKATGVGRFSWLLPAPSQFLTAPAASPPASVMQLARMVAGLVAKPGLRISTHRMGQALRAALADRGLLAGTAQRLRRVAAGDAYAEFLRPLLALEQMGQLPASSDEAYAEIARQISARSAGVHPLRRAALAAWLFDDLQDLLARMGAGGNDTVAPAPPPTAQLQDDPRRARLVALISSGRSTSAAAREVGIDTTTGMVWAAAAGLATPRRPKLLKGDLRDRLIALLRKGIAKEEAAAYGEVSLQTVTTLLRTEVGLHEAWRQAGFENARRRNRRVWARITAANPLSGVKAARMAEPAAYAWLYRNDRDWLAENTAEMARAVRVPPARVNWDARDRQFADQVRQAALQMVEMQGVHHVRLSQLYQRIPELKAKILRLDRMPLTRAAVFAVVGKASTG</sequence>
<reference evidence="3 4" key="1">
    <citation type="submission" date="2024-08" db="EMBL/GenBank/DDBJ databases">
        <authorList>
            <person name="Lu H."/>
        </authorList>
    </citation>
    <scope>NUCLEOTIDE SEQUENCE [LARGE SCALE GENOMIC DNA]</scope>
    <source>
        <strain evidence="3 4">DXS20W</strain>
    </source>
</reference>
<feature type="domain" description="TniQ" evidence="1">
    <location>
        <begin position="16"/>
        <end position="163"/>
    </location>
</feature>
<organism evidence="3 4">
    <name type="scientific">Pelomonas lactea</name>
    <dbReference type="NCBI Taxonomy" id="3299030"/>
    <lineage>
        <taxon>Bacteria</taxon>
        <taxon>Pseudomonadati</taxon>
        <taxon>Pseudomonadota</taxon>
        <taxon>Betaproteobacteria</taxon>
        <taxon>Burkholderiales</taxon>
        <taxon>Sphaerotilaceae</taxon>
        <taxon>Roseateles</taxon>
    </lineage>
</organism>
<dbReference type="InterPro" id="IPR009492">
    <property type="entry name" value="TniQ"/>
</dbReference>
<accession>A0ABW7GE34</accession>
<evidence type="ECO:0000259" key="1">
    <source>
        <dbReference type="Pfam" id="PF06527"/>
    </source>
</evidence>
<evidence type="ECO:0000313" key="3">
    <source>
        <dbReference type="EMBL" id="MFG6460112.1"/>
    </source>
</evidence>
<feature type="domain" description="Transposon Tn7 transposition protein TnsD C-terminal" evidence="2">
    <location>
        <begin position="204"/>
        <end position="555"/>
    </location>
</feature>
<dbReference type="EMBL" id="JBIGHX010000001">
    <property type="protein sequence ID" value="MFG6460112.1"/>
    <property type="molecule type" value="Genomic_DNA"/>
</dbReference>
<evidence type="ECO:0000259" key="2">
    <source>
        <dbReference type="Pfam" id="PF15978"/>
    </source>
</evidence>
<dbReference type="Pfam" id="PF06527">
    <property type="entry name" value="TniQ"/>
    <property type="match status" value="1"/>
</dbReference>
<dbReference type="Pfam" id="PF15978">
    <property type="entry name" value="TnsD"/>
    <property type="match status" value="1"/>
</dbReference>
<keyword evidence="4" id="KW-1185">Reference proteome</keyword>
<proteinExistence type="predicted"/>
<evidence type="ECO:0000313" key="4">
    <source>
        <dbReference type="Proteomes" id="UP001606302"/>
    </source>
</evidence>
<dbReference type="RefSeq" id="WP_394508911.1">
    <property type="nucleotide sequence ID" value="NZ_JBIGHX010000001.1"/>
</dbReference>
<protein>
    <submittedName>
        <fullName evidence="3">TnsD family Tn7-like transposition protein</fullName>
    </submittedName>
</protein>
<gene>
    <name evidence="3" type="ORF">ACG04Q_00930</name>
</gene>
<name>A0ABW7GE34_9BURK</name>
<dbReference type="Proteomes" id="UP001606302">
    <property type="component" value="Unassembled WGS sequence"/>
</dbReference>
<comment type="caution">
    <text evidence="3">The sequence shown here is derived from an EMBL/GenBank/DDBJ whole genome shotgun (WGS) entry which is preliminary data.</text>
</comment>
<dbReference type="InterPro" id="IPR032750">
    <property type="entry name" value="TnsD_C"/>
</dbReference>